<evidence type="ECO:0000313" key="1">
    <source>
        <dbReference type="EMBL" id="JAS90344.1"/>
    </source>
</evidence>
<accession>A0A1B6ITS3</accession>
<feature type="non-terminal residue" evidence="1">
    <location>
        <position position="1"/>
    </location>
</feature>
<sequence>HGLTLSAKRSYDPNMPPSEQGHVYLIMKCKSSTSPEKTEEMCKPRKMELNEELYIPPHKLTYSAKYQFTVEVRTELYDDCEECSKPVSPAYAYADIQVLSERRDAV</sequence>
<proteinExistence type="predicted"/>
<organism evidence="1">
    <name type="scientific">Homalodisca liturata</name>
    <dbReference type="NCBI Taxonomy" id="320908"/>
    <lineage>
        <taxon>Eukaryota</taxon>
        <taxon>Metazoa</taxon>
        <taxon>Ecdysozoa</taxon>
        <taxon>Arthropoda</taxon>
        <taxon>Hexapoda</taxon>
        <taxon>Insecta</taxon>
        <taxon>Pterygota</taxon>
        <taxon>Neoptera</taxon>
        <taxon>Paraneoptera</taxon>
        <taxon>Hemiptera</taxon>
        <taxon>Auchenorrhyncha</taxon>
        <taxon>Membracoidea</taxon>
        <taxon>Cicadellidae</taxon>
        <taxon>Cicadellinae</taxon>
        <taxon>Proconiini</taxon>
        <taxon>Homalodisca</taxon>
    </lineage>
</organism>
<dbReference type="AlphaFoldDB" id="A0A1B6ITS3"/>
<gene>
    <name evidence="1" type="ORF">g.58444</name>
</gene>
<name>A0A1B6ITS3_9HEMI</name>
<dbReference type="EMBL" id="GECU01017362">
    <property type="protein sequence ID" value="JAS90344.1"/>
    <property type="molecule type" value="Transcribed_RNA"/>
</dbReference>
<protein>
    <submittedName>
        <fullName evidence="1">Uncharacterized protein</fullName>
    </submittedName>
</protein>
<reference evidence="1" key="1">
    <citation type="submission" date="2015-11" db="EMBL/GenBank/DDBJ databases">
        <title>De novo transcriptome assembly of four potential Pierce s Disease insect vectors from Arizona vineyards.</title>
        <authorList>
            <person name="Tassone E.E."/>
        </authorList>
    </citation>
    <scope>NUCLEOTIDE SEQUENCE</scope>
</reference>